<evidence type="ECO:0000256" key="1">
    <source>
        <dbReference type="SAM" id="MobiDB-lite"/>
    </source>
</evidence>
<dbReference type="InterPro" id="IPR053175">
    <property type="entry name" value="DHMBA_Reg_Transcription_Factor"/>
</dbReference>
<gene>
    <name evidence="2" type="ORF">PEBR_16432</name>
</gene>
<comment type="caution">
    <text evidence="2">The sequence shown here is derived from an EMBL/GenBank/DDBJ whole genome shotgun (WGS) entry which is preliminary data.</text>
</comment>
<protein>
    <submittedName>
        <fullName evidence="2">Putative C6 finger domain protein</fullName>
    </submittedName>
</protein>
<accession>A0A1S9RQJ1</accession>
<name>A0A1S9RQJ1_PENBI</name>
<dbReference type="Proteomes" id="UP000190744">
    <property type="component" value="Unassembled WGS sequence"/>
</dbReference>
<feature type="region of interest" description="Disordered" evidence="1">
    <location>
        <begin position="505"/>
        <end position="536"/>
    </location>
</feature>
<dbReference type="EMBL" id="LJBN01000123">
    <property type="protein sequence ID" value="OOQ87765.1"/>
    <property type="molecule type" value="Genomic_DNA"/>
</dbReference>
<organism evidence="2 3">
    <name type="scientific">Penicillium brasilianum</name>
    <dbReference type="NCBI Taxonomy" id="104259"/>
    <lineage>
        <taxon>Eukaryota</taxon>
        <taxon>Fungi</taxon>
        <taxon>Dikarya</taxon>
        <taxon>Ascomycota</taxon>
        <taxon>Pezizomycotina</taxon>
        <taxon>Eurotiomycetes</taxon>
        <taxon>Eurotiomycetidae</taxon>
        <taxon>Eurotiales</taxon>
        <taxon>Aspergillaceae</taxon>
        <taxon>Penicillium</taxon>
    </lineage>
</organism>
<dbReference type="Pfam" id="PF11951">
    <property type="entry name" value="Fungal_trans_2"/>
    <property type="match status" value="1"/>
</dbReference>
<feature type="region of interest" description="Disordered" evidence="1">
    <location>
        <begin position="1"/>
        <end position="49"/>
    </location>
</feature>
<evidence type="ECO:0000313" key="3">
    <source>
        <dbReference type="Proteomes" id="UP000190744"/>
    </source>
</evidence>
<reference evidence="3" key="1">
    <citation type="submission" date="2015-09" db="EMBL/GenBank/DDBJ databases">
        <authorList>
            <person name="Fill T.P."/>
            <person name="Baretta J.F."/>
            <person name="de Almeida L.G."/>
            <person name="Rocha M."/>
            <person name="de Souza D.H."/>
            <person name="Malavazi I."/>
            <person name="Cerdeira L.T."/>
            <person name="Hong H."/>
            <person name="Samborskyy M."/>
            <person name="de Vasconcelos A.T."/>
            <person name="Leadlay P."/>
            <person name="Rodrigues-Filho E."/>
        </authorList>
    </citation>
    <scope>NUCLEOTIDE SEQUENCE [LARGE SCALE GENOMIC DNA]</scope>
    <source>
        <strain evidence="3">LaBioMMi 136</strain>
    </source>
</reference>
<sequence length="536" mass="59603">MRKAKAEAGSSASSASSASPARSSQKRSPTRSSRIASPGGSAAENLPSERTLPLVDQAFNFIFDMGPPEDFAMPSPWSLPLEVQPPPEASQQEAICYFLRGNAIPGSLWMGDFVTRFLAEPGATSSQKAMQSSIIAVSSAMLCRVRKMTSLGDLAQKEYVSALNLLNTALKDAGEAKTNQALGAVVLLAVYEIVTSRAPRDIDQWTNHITGATALLDLRGPEQLKTEIGLRLFLHLRYQIIISCIQRDARVPQSLLDCTEYAMFLRPGEAHGNRLIMIIGRLSNLRVDIREKILTNPREIISVASSIEADLIAWLAVLPPEFNYETHIKSPYDFMFQERCRGLALYDDKYYEYPSLWVCNTWNQYRCARILVSEIIVSHIRKLSDSSSIRLLSDEFRQHCKTIWATTQRLAVDICRSVPYHLGAHLKHASPNFPPPESYMGGLMLLWPLFLAGIVENPNHALRRWVIQCLKMVGHSYGFDQALAIMDIVAADPGILREAEARAVAEEYPTPEETPSSTIPPDLHYSQIPQSGDTIF</sequence>
<feature type="compositionally biased region" description="Low complexity" evidence="1">
    <location>
        <begin position="7"/>
        <end position="23"/>
    </location>
</feature>
<dbReference type="AlphaFoldDB" id="A0A1S9RQJ1"/>
<feature type="compositionally biased region" description="Polar residues" evidence="1">
    <location>
        <begin position="527"/>
        <end position="536"/>
    </location>
</feature>
<dbReference type="PANTHER" id="PTHR38791:SF5">
    <property type="entry name" value="TRANSCRIPTION FACTOR DBAG-RELATED"/>
    <property type="match status" value="1"/>
</dbReference>
<feature type="compositionally biased region" description="Low complexity" evidence="1">
    <location>
        <begin position="506"/>
        <end position="521"/>
    </location>
</feature>
<evidence type="ECO:0000313" key="2">
    <source>
        <dbReference type="EMBL" id="OOQ87765.1"/>
    </source>
</evidence>
<dbReference type="PANTHER" id="PTHR38791">
    <property type="entry name" value="ZN(II)2CYS6 TRANSCRIPTION FACTOR (EUROFUNG)-RELATED-RELATED"/>
    <property type="match status" value="1"/>
</dbReference>
<proteinExistence type="predicted"/>
<dbReference type="InterPro" id="IPR021858">
    <property type="entry name" value="Fun_TF"/>
</dbReference>